<evidence type="ECO:0000313" key="9">
    <source>
        <dbReference type="EMBL" id="SEM54469.1"/>
    </source>
</evidence>
<name>A0A1H7ZAH1_9RHOB</name>
<dbReference type="InterPro" id="IPR006143">
    <property type="entry name" value="RND_pump_MFP"/>
</dbReference>
<keyword evidence="4" id="KW-1133">Transmembrane helix</keyword>
<evidence type="ECO:0000256" key="3">
    <source>
        <dbReference type="SAM" id="MobiDB-lite"/>
    </source>
</evidence>
<feature type="transmembrane region" description="Helical" evidence="4">
    <location>
        <begin position="57"/>
        <end position="80"/>
    </location>
</feature>
<feature type="coiled-coil region" evidence="2">
    <location>
        <begin position="173"/>
        <end position="200"/>
    </location>
</feature>
<comment type="similarity">
    <text evidence="1">Belongs to the membrane fusion protein (MFP) (TC 8.A.1) family.</text>
</comment>
<dbReference type="Pfam" id="PF25917">
    <property type="entry name" value="BSH_RND"/>
    <property type="match status" value="1"/>
</dbReference>
<feature type="domain" description="Multidrug resistance protein MdtA-like alpha-helical hairpin" evidence="5">
    <location>
        <begin position="187"/>
        <end position="252"/>
    </location>
</feature>
<dbReference type="GO" id="GO:0015562">
    <property type="term" value="F:efflux transmembrane transporter activity"/>
    <property type="evidence" value="ECO:0007669"/>
    <property type="project" value="TreeGrafter"/>
</dbReference>
<evidence type="ECO:0000256" key="2">
    <source>
        <dbReference type="SAM" id="Coils"/>
    </source>
</evidence>
<organism evidence="9 10">
    <name type="scientific">Loktanella fryxellensis</name>
    <dbReference type="NCBI Taxonomy" id="245187"/>
    <lineage>
        <taxon>Bacteria</taxon>
        <taxon>Pseudomonadati</taxon>
        <taxon>Pseudomonadota</taxon>
        <taxon>Alphaproteobacteria</taxon>
        <taxon>Rhodobacterales</taxon>
        <taxon>Roseobacteraceae</taxon>
        <taxon>Loktanella</taxon>
    </lineage>
</organism>
<keyword evidence="2" id="KW-0175">Coiled coil</keyword>
<dbReference type="Proteomes" id="UP000199585">
    <property type="component" value="Unassembled WGS sequence"/>
</dbReference>
<protein>
    <submittedName>
        <fullName evidence="9">HlyD family secretion protein</fullName>
    </submittedName>
</protein>
<feature type="domain" description="CusB-like beta-barrel" evidence="7">
    <location>
        <begin position="309"/>
        <end position="379"/>
    </location>
</feature>
<evidence type="ECO:0000256" key="1">
    <source>
        <dbReference type="ARBA" id="ARBA00009477"/>
    </source>
</evidence>
<evidence type="ECO:0000313" key="10">
    <source>
        <dbReference type="Proteomes" id="UP000199585"/>
    </source>
</evidence>
<keyword evidence="10" id="KW-1185">Reference proteome</keyword>
<evidence type="ECO:0000256" key="4">
    <source>
        <dbReference type="SAM" id="Phobius"/>
    </source>
</evidence>
<evidence type="ECO:0000259" key="6">
    <source>
        <dbReference type="Pfam" id="PF25917"/>
    </source>
</evidence>
<dbReference type="SUPFAM" id="SSF111369">
    <property type="entry name" value="HlyD-like secretion proteins"/>
    <property type="match status" value="3"/>
</dbReference>
<dbReference type="Gene3D" id="2.40.30.170">
    <property type="match status" value="1"/>
</dbReference>
<dbReference type="PANTHER" id="PTHR30469:SF15">
    <property type="entry name" value="HLYD FAMILY OF SECRETION PROTEINS"/>
    <property type="match status" value="1"/>
</dbReference>
<dbReference type="Gene3D" id="2.40.50.100">
    <property type="match status" value="1"/>
</dbReference>
<evidence type="ECO:0000259" key="8">
    <source>
        <dbReference type="Pfam" id="PF25989"/>
    </source>
</evidence>
<dbReference type="Pfam" id="PF25954">
    <property type="entry name" value="Beta-barrel_RND_2"/>
    <property type="match status" value="1"/>
</dbReference>
<accession>A0A1H7ZAH1</accession>
<feature type="compositionally biased region" description="Pro residues" evidence="3">
    <location>
        <begin position="451"/>
        <end position="463"/>
    </location>
</feature>
<dbReference type="InterPro" id="IPR058792">
    <property type="entry name" value="Beta-barrel_RND_2"/>
</dbReference>
<dbReference type="Pfam" id="PF25989">
    <property type="entry name" value="YknX_C"/>
    <property type="match status" value="1"/>
</dbReference>
<reference evidence="9 10" key="1">
    <citation type="submission" date="2016-10" db="EMBL/GenBank/DDBJ databases">
        <authorList>
            <person name="de Groot N.N."/>
        </authorList>
    </citation>
    <scope>NUCLEOTIDE SEQUENCE [LARGE SCALE GENOMIC DNA]</scope>
    <source>
        <strain evidence="9 10">DSM 16213</strain>
    </source>
</reference>
<dbReference type="Pfam" id="PF25876">
    <property type="entry name" value="HH_MFP_RND"/>
    <property type="match status" value="1"/>
</dbReference>
<evidence type="ECO:0000259" key="7">
    <source>
        <dbReference type="Pfam" id="PF25954"/>
    </source>
</evidence>
<dbReference type="InterPro" id="IPR058637">
    <property type="entry name" value="YknX-like_C"/>
</dbReference>
<feature type="domain" description="YknX-like C-terminal permuted SH3-like" evidence="8">
    <location>
        <begin position="383"/>
        <end position="450"/>
    </location>
</feature>
<dbReference type="GO" id="GO:1990281">
    <property type="term" value="C:efflux pump complex"/>
    <property type="evidence" value="ECO:0007669"/>
    <property type="project" value="TreeGrafter"/>
</dbReference>
<keyword evidence="4" id="KW-0812">Transmembrane</keyword>
<dbReference type="InterPro" id="IPR058624">
    <property type="entry name" value="MdtA-like_HH"/>
</dbReference>
<dbReference type="EMBL" id="FOCI01000001">
    <property type="protein sequence ID" value="SEM54469.1"/>
    <property type="molecule type" value="Genomic_DNA"/>
</dbReference>
<dbReference type="AlphaFoldDB" id="A0A1H7ZAH1"/>
<gene>
    <name evidence="9" type="ORF">SAMN04488003_101481</name>
</gene>
<keyword evidence="4" id="KW-0472">Membrane</keyword>
<dbReference type="NCBIfam" id="TIGR01730">
    <property type="entry name" value="RND_mfp"/>
    <property type="match status" value="1"/>
</dbReference>
<evidence type="ECO:0000259" key="5">
    <source>
        <dbReference type="Pfam" id="PF25876"/>
    </source>
</evidence>
<feature type="region of interest" description="Disordered" evidence="3">
    <location>
        <begin position="448"/>
        <end position="479"/>
    </location>
</feature>
<feature type="domain" description="Multidrug resistance protein MdtA-like barrel-sandwich hybrid" evidence="6">
    <location>
        <begin position="132"/>
        <end position="300"/>
    </location>
</feature>
<dbReference type="STRING" id="245187.SAMN04488003_101481"/>
<dbReference type="Gene3D" id="1.10.287.470">
    <property type="entry name" value="Helix hairpin bin"/>
    <property type="match status" value="1"/>
</dbReference>
<dbReference type="InterPro" id="IPR058625">
    <property type="entry name" value="MdtA-like_BSH"/>
</dbReference>
<proteinExistence type="inferred from homology"/>
<dbReference type="OrthoDB" id="7422354at2"/>
<dbReference type="Gene3D" id="2.40.420.20">
    <property type="match status" value="1"/>
</dbReference>
<dbReference type="PANTHER" id="PTHR30469">
    <property type="entry name" value="MULTIDRUG RESISTANCE PROTEIN MDTA"/>
    <property type="match status" value="1"/>
</dbReference>
<sequence>MEWTPRPWGDGAVVMTPVAARADTGDQQGHRQMNETALMRRSTGPFRPLSWPVGRHGAVLALLIALGIVLGGAVAAPVVAQDGTQSETQPETQTAAPDAVAVAVPNVTAVPAAMTQVTQVVSASGGLLAREDVVVSARVSGAEILALSVDVGDTVTAGQTLARLNDQTLTAQLQQADANLAAADAAIAQAQGQLASARATATQAATTLERNRQLQGDGAVSQSALDQAQATSDSANASVQTADAAIAAARAQRAQAQAARDIAALNLSWATVTAPVGGIIADRTVRLGDLSAAGTAMFEIIRDGQIEVALEIVETDLVKVSVGDPVSLRVAGLAARDGTVRRIDPQVDPVSRLGLVRVAIADQTGLRVGLFASADIQTAQRMALTVPVSAVTTTNDDSVVQRVVDGTVQQTPVTLGVVSAGLREITAGLTEGDTVILRAGAFYRSGDRVNPVPPATAAPPVPAPGDTANAAVATQDPRP</sequence>